<reference evidence="4" key="1">
    <citation type="submission" date="2020-04" db="EMBL/GenBank/DDBJ databases">
        <authorList>
            <person name="Zhang T."/>
        </authorList>
    </citation>
    <scope>NUCLEOTIDE SEQUENCE</scope>
    <source>
        <strain evidence="4">HKST-UBA02</strain>
    </source>
</reference>
<keyword evidence="2" id="KW-0808">Transferase</keyword>
<dbReference type="SUPFAM" id="SSF53756">
    <property type="entry name" value="UDP-Glycosyltransferase/glycogen phosphorylase"/>
    <property type="match status" value="1"/>
</dbReference>
<proteinExistence type="predicted"/>
<dbReference type="AlphaFoldDB" id="A0A956N7K2"/>
<evidence type="ECO:0000313" key="5">
    <source>
        <dbReference type="Proteomes" id="UP000739538"/>
    </source>
</evidence>
<feature type="domain" description="Glycosyltransferase subfamily 4-like N-terminal" evidence="3">
    <location>
        <begin position="2"/>
        <end position="174"/>
    </location>
</feature>
<dbReference type="Pfam" id="PF13439">
    <property type="entry name" value="Glyco_transf_4"/>
    <property type="match status" value="1"/>
</dbReference>
<evidence type="ECO:0000256" key="1">
    <source>
        <dbReference type="ARBA" id="ARBA00022676"/>
    </source>
</evidence>
<evidence type="ECO:0000313" key="4">
    <source>
        <dbReference type="EMBL" id="MCA9754210.1"/>
    </source>
</evidence>
<dbReference type="InterPro" id="IPR028098">
    <property type="entry name" value="Glyco_trans_4-like_N"/>
</dbReference>
<dbReference type="GO" id="GO:0016757">
    <property type="term" value="F:glycosyltransferase activity"/>
    <property type="evidence" value="ECO:0007669"/>
    <property type="project" value="UniProtKB-KW"/>
</dbReference>
<dbReference type="PANTHER" id="PTHR12526:SF510">
    <property type="entry name" value="D-INOSITOL 3-PHOSPHATE GLYCOSYLTRANSFERASE"/>
    <property type="match status" value="1"/>
</dbReference>
<sequence>MRSLHRAGHEVHLLCPSVEDGRPLAEEWQGIHVHRIRMSKTFFKKAGALVLRVPLYWNAFERPFRELVARERIEAIHVHDLPLLRVGLRVGRALGVPVVTDLHENYPAAVATYDYANKWPGSWLISVAQWRRYERRAVPAADRVIVVVPEAMERFQGVVAPDRMVSIPNTVDVDEFEGFPRDASIEERFGSRFTIGYLGGFDRHRGLDTLVEGFAQIAPEIPEAHLLLVGTGATRRGLEAGVRARGLADRVSFEGWQDYKLFPSYVRACKVCTIPHRKSEHTDTTIPHKLFHYMLLERPVLASDCLPIARILEETEAGIVHASGDAAEVANALRDLRNDELRAHLGARGRRAVLETYNWDQTAKTLIDLYASLQQNRS</sequence>
<keyword evidence="1" id="KW-0328">Glycosyltransferase</keyword>
<organism evidence="4 5">
    <name type="scientific">Eiseniibacteriota bacterium</name>
    <dbReference type="NCBI Taxonomy" id="2212470"/>
    <lineage>
        <taxon>Bacteria</taxon>
        <taxon>Candidatus Eiseniibacteriota</taxon>
    </lineage>
</organism>
<evidence type="ECO:0000259" key="3">
    <source>
        <dbReference type="Pfam" id="PF13439"/>
    </source>
</evidence>
<accession>A0A956N7K2</accession>
<dbReference type="Proteomes" id="UP000739538">
    <property type="component" value="Unassembled WGS sequence"/>
</dbReference>
<comment type="caution">
    <text evidence="4">The sequence shown here is derived from an EMBL/GenBank/DDBJ whole genome shotgun (WGS) entry which is preliminary data.</text>
</comment>
<dbReference type="EMBL" id="JAGQHS010000001">
    <property type="protein sequence ID" value="MCA9754210.1"/>
    <property type="molecule type" value="Genomic_DNA"/>
</dbReference>
<name>A0A956N7K2_UNCEI</name>
<dbReference type="Pfam" id="PF13692">
    <property type="entry name" value="Glyco_trans_1_4"/>
    <property type="match status" value="1"/>
</dbReference>
<dbReference type="CDD" id="cd03794">
    <property type="entry name" value="GT4_WbuB-like"/>
    <property type="match status" value="1"/>
</dbReference>
<dbReference type="Gene3D" id="3.40.50.2000">
    <property type="entry name" value="Glycogen Phosphorylase B"/>
    <property type="match status" value="2"/>
</dbReference>
<reference evidence="4" key="2">
    <citation type="journal article" date="2021" name="Microbiome">
        <title>Successional dynamics and alternative stable states in a saline activated sludge microbial community over 9 years.</title>
        <authorList>
            <person name="Wang Y."/>
            <person name="Ye J."/>
            <person name="Ju F."/>
            <person name="Liu L."/>
            <person name="Boyd J.A."/>
            <person name="Deng Y."/>
            <person name="Parks D.H."/>
            <person name="Jiang X."/>
            <person name="Yin X."/>
            <person name="Woodcroft B.J."/>
            <person name="Tyson G.W."/>
            <person name="Hugenholtz P."/>
            <person name="Polz M.F."/>
            <person name="Zhang T."/>
        </authorList>
    </citation>
    <scope>NUCLEOTIDE SEQUENCE</scope>
    <source>
        <strain evidence="4">HKST-UBA02</strain>
    </source>
</reference>
<evidence type="ECO:0000256" key="2">
    <source>
        <dbReference type="ARBA" id="ARBA00022679"/>
    </source>
</evidence>
<protein>
    <submittedName>
        <fullName evidence="4">Glycosyltransferase family 4 protein</fullName>
    </submittedName>
</protein>
<gene>
    <name evidence="4" type="ORF">KDA27_00295</name>
</gene>
<dbReference type="PANTHER" id="PTHR12526">
    <property type="entry name" value="GLYCOSYLTRANSFERASE"/>
    <property type="match status" value="1"/>
</dbReference>